<dbReference type="InterPro" id="IPR051202">
    <property type="entry name" value="Peptidase_C40"/>
</dbReference>
<keyword evidence="3" id="KW-0378">Hydrolase</keyword>
<comment type="similarity">
    <text evidence="1">Belongs to the peptidase C40 family.</text>
</comment>
<dbReference type="InterPro" id="IPR000064">
    <property type="entry name" value="NLP_P60_dom"/>
</dbReference>
<comment type="caution">
    <text evidence="6">The sequence shown here is derived from an EMBL/GenBank/DDBJ whole genome shotgun (WGS) entry which is preliminary data.</text>
</comment>
<reference evidence="7" key="1">
    <citation type="journal article" date="2019" name="Int. J. Syst. Evol. Microbiol.">
        <title>The Global Catalogue of Microorganisms (GCM) 10K type strain sequencing project: providing services to taxonomists for standard genome sequencing and annotation.</title>
        <authorList>
            <consortium name="The Broad Institute Genomics Platform"/>
            <consortium name="The Broad Institute Genome Sequencing Center for Infectious Disease"/>
            <person name="Wu L."/>
            <person name="Ma J."/>
        </authorList>
    </citation>
    <scope>NUCLEOTIDE SEQUENCE [LARGE SCALE GENOMIC DNA]</scope>
    <source>
        <strain evidence="7">CGMCC 1.13574</strain>
    </source>
</reference>
<evidence type="ECO:0000313" key="7">
    <source>
        <dbReference type="Proteomes" id="UP001597343"/>
    </source>
</evidence>
<keyword evidence="2" id="KW-0645">Protease</keyword>
<keyword evidence="7" id="KW-1185">Reference proteome</keyword>
<accession>A0ABW4ZTF9</accession>
<dbReference type="Proteomes" id="UP001597343">
    <property type="component" value="Unassembled WGS sequence"/>
</dbReference>
<gene>
    <name evidence="6" type="ORF">ACFSOY_03110</name>
</gene>
<evidence type="ECO:0000256" key="2">
    <source>
        <dbReference type="ARBA" id="ARBA00022670"/>
    </source>
</evidence>
<evidence type="ECO:0000256" key="4">
    <source>
        <dbReference type="ARBA" id="ARBA00022807"/>
    </source>
</evidence>
<dbReference type="PANTHER" id="PTHR47053:SF1">
    <property type="entry name" value="MUREIN DD-ENDOPEPTIDASE MEPH-RELATED"/>
    <property type="match status" value="1"/>
</dbReference>
<feature type="domain" description="NlpC/P60" evidence="5">
    <location>
        <begin position="163"/>
        <end position="286"/>
    </location>
</feature>
<dbReference type="PANTHER" id="PTHR47053">
    <property type="entry name" value="MUREIN DD-ENDOPEPTIDASE MEPH-RELATED"/>
    <property type="match status" value="1"/>
</dbReference>
<dbReference type="Pfam" id="PF07833">
    <property type="entry name" value="Cu_amine_oxidN1"/>
    <property type="match status" value="1"/>
</dbReference>
<evidence type="ECO:0000256" key="1">
    <source>
        <dbReference type="ARBA" id="ARBA00007074"/>
    </source>
</evidence>
<proteinExistence type="inferred from homology"/>
<dbReference type="RefSeq" id="WP_386044061.1">
    <property type="nucleotide sequence ID" value="NZ_JBHUIO010000002.1"/>
</dbReference>
<dbReference type="Gene3D" id="3.90.1720.10">
    <property type="entry name" value="endopeptidase domain like (from Nostoc punctiforme)"/>
    <property type="match status" value="1"/>
</dbReference>
<dbReference type="InterPro" id="IPR036582">
    <property type="entry name" value="Mao_N_sf"/>
</dbReference>
<keyword evidence="4" id="KW-0788">Thiol protease</keyword>
<dbReference type="SUPFAM" id="SSF55383">
    <property type="entry name" value="Copper amine oxidase, domain N"/>
    <property type="match status" value="1"/>
</dbReference>
<dbReference type="InterPro" id="IPR012854">
    <property type="entry name" value="Cu_amine_oxidase-like_N"/>
</dbReference>
<dbReference type="PROSITE" id="PS51935">
    <property type="entry name" value="NLPC_P60"/>
    <property type="match status" value="1"/>
</dbReference>
<evidence type="ECO:0000313" key="6">
    <source>
        <dbReference type="EMBL" id="MFD2169008.1"/>
    </source>
</evidence>
<protein>
    <submittedName>
        <fullName evidence="6">NlpC/P60 family protein</fullName>
    </submittedName>
</protein>
<organism evidence="6 7">
    <name type="scientific">Tumebacillus lipolyticus</name>
    <dbReference type="NCBI Taxonomy" id="1280370"/>
    <lineage>
        <taxon>Bacteria</taxon>
        <taxon>Bacillati</taxon>
        <taxon>Bacillota</taxon>
        <taxon>Bacilli</taxon>
        <taxon>Bacillales</taxon>
        <taxon>Alicyclobacillaceae</taxon>
        <taxon>Tumebacillus</taxon>
    </lineage>
</organism>
<dbReference type="Gene3D" id="3.30.457.10">
    <property type="entry name" value="Copper amine oxidase-like, N-terminal domain"/>
    <property type="match status" value="1"/>
</dbReference>
<dbReference type="EMBL" id="JBHUIO010000002">
    <property type="protein sequence ID" value="MFD2169008.1"/>
    <property type="molecule type" value="Genomic_DNA"/>
</dbReference>
<sequence length="286" mass="30998">MKSWGTKLAISAIAMVGIFCQVQGDAEAADSSIYKVQLNDKLISFPDAKPFVDGSSRMQVPIRFLTESMGYKVDWKQEGTQVSVTLSKGNDTVQLKTGDARILINGQAEWMDTKPVLKSDRTFVPIRFATEALDANVSWHAPSLSAIIATDGRAHQALAPTYVPPSEKIIQSAKSYLGVPYLWGGMTPSGFDCSGFTQYVFAKNGLSLPRVSRDQYTVGQSVAKSNLKAGDLVFFSLSQPGVVGHVGIYLGNGEFISAASSRGVSIANINDPYYWGSRYIGAKRTF</sequence>
<dbReference type="InterPro" id="IPR038765">
    <property type="entry name" value="Papain-like_cys_pep_sf"/>
</dbReference>
<evidence type="ECO:0000259" key="5">
    <source>
        <dbReference type="PROSITE" id="PS51935"/>
    </source>
</evidence>
<name>A0ABW4ZTF9_9BACL</name>
<dbReference type="Pfam" id="PF00877">
    <property type="entry name" value="NLPC_P60"/>
    <property type="match status" value="1"/>
</dbReference>
<evidence type="ECO:0000256" key="3">
    <source>
        <dbReference type="ARBA" id="ARBA00022801"/>
    </source>
</evidence>
<dbReference type="SUPFAM" id="SSF54001">
    <property type="entry name" value="Cysteine proteinases"/>
    <property type="match status" value="1"/>
</dbReference>